<organism evidence="6 7">
    <name type="scientific">Vandammella animalimorsus</name>
    <dbReference type="NCBI Taxonomy" id="2029117"/>
    <lineage>
        <taxon>Bacteria</taxon>
        <taxon>Pseudomonadati</taxon>
        <taxon>Pseudomonadota</taxon>
        <taxon>Betaproteobacteria</taxon>
        <taxon>Burkholderiales</taxon>
        <taxon>Comamonadaceae</taxon>
        <taxon>Vandammella</taxon>
    </lineage>
</organism>
<feature type="region of interest" description="Disordered" evidence="4">
    <location>
        <begin position="207"/>
        <end position="229"/>
    </location>
</feature>
<dbReference type="EMBL" id="NSJB01000011">
    <property type="protein sequence ID" value="PAT36423.1"/>
    <property type="molecule type" value="Genomic_DNA"/>
</dbReference>
<keyword evidence="2" id="KW-0378">Hydrolase</keyword>
<dbReference type="Gene3D" id="3.30.420.10">
    <property type="entry name" value="Ribonuclease H-like superfamily/Ribonuclease H"/>
    <property type="match status" value="1"/>
</dbReference>
<dbReference type="Proteomes" id="UP000218054">
    <property type="component" value="Unassembled WGS sequence"/>
</dbReference>
<dbReference type="PANTHER" id="PTHR30231:SF4">
    <property type="entry name" value="PROTEIN NEN2"/>
    <property type="match status" value="1"/>
</dbReference>
<dbReference type="GO" id="GO:0006259">
    <property type="term" value="P:DNA metabolic process"/>
    <property type="evidence" value="ECO:0007669"/>
    <property type="project" value="UniProtKB-ARBA"/>
</dbReference>
<dbReference type="InterPro" id="IPR013520">
    <property type="entry name" value="Ribonucl_H"/>
</dbReference>
<name>A0A2A2AF78_9BURK</name>
<protein>
    <submittedName>
        <fullName evidence="6">DNA polymerase III subunit epsilon</fullName>
    </submittedName>
</protein>
<dbReference type="GO" id="GO:0003676">
    <property type="term" value="F:nucleic acid binding"/>
    <property type="evidence" value="ECO:0007669"/>
    <property type="project" value="InterPro"/>
</dbReference>
<dbReference type="AlphaFoldDB" id="A0A2A2AF78"/>
<dbReference type="Pfam" id="PF00929">
    <property type="entry name" value="RNase_T"/>
    <property type="match status" value="1"/>
</dbReference>
<gene>
    <name evidence="6" type="ORF">CK625_11615</name>
</gene>
<sequence length="295" mass="32057">MSLSMWQTLRQWLGARQTAQPQAAPLPPLPPPQRHELQQRLARLQPFAQPGAQPLATQALVVFDLETTGLDRQRDSVLSIGAVRIQACGAQPGIALGHSFARVLKVPVPISPLGQLFHGLTQDDLRQGQDPRLALLELLEWGQDALWLAWHAWFDQAMLHRAAQQWLGEHAPSSRTGKMLLPLPGVCDLAQLLPALLGPCPACPAAVQPDDTPATMPAKRPSTTPTRRSDHDLDAWLQALGLGHSARHDAVADAMATAELTLIALAHAQAQGLQTWGQLASLATQRERAQQQPVF</sequence>
<dbReference type="CDD" id="cd06127">
    <property type="entry name" value="DEDDh"/>
    <property type="match status" value="1"/>
</dbReference>
<reference evidence="6 7" key="1">
    <citation type="submission" date="2017-08" db="EMBL/GenBank/DDBJ databases">
        <title>WGS of Clinical strains of the CDC Group NO-1 linked to zoonotic infections in humans.</title>
        <authorList>
            <person name="Bernier A.-M."/>
            <person name="Bernard K."/>
        </authorList>
    </citation>
    <scope>NUCLEOTIDE SEQUENCE [LARGE SCALE GENOMIC DNA]</scope>
    <source>
        <strain evidence="6 7">NML00-0135</strain>
    </source>
</reference>
<evidence type="ECO:0000256" key="2">
    <source>
        <dbReference type="ARBA" id="ARBA00022801"/>
    </source>
</evidence>
<keyword evidence="3" id="KW-0269">Exonuclease</keyword>
<comment type="caution">
    <text evidence="6">The sequence shown here is derived from an EMBL/GenBank/DDBJ whole genome shotgun (WGS) entry which is preliminary data.</text>
</comment>
<dbReference type="GO" id="GO:0008408">
    <property type="term" value="F:3'-5' exonuclease activity"/>
    <property type="evidence" value="ECO:0007669"/>
    <property type="project" value="TreeGrafter"/>
</dbReference>
<proteinExistence type="predicted"/>
<keyword evidence="7" id="KW-1185">Reference proteome</keyword>
<evidence type="ECO:0000313" key="7">
    <source>
        <dbReference type="Proteomes" id="UP000218054"/>
    </source>
</evidence>
<dbReference type="PANTHER" id="PTHR30231">
    <property type="entry name" value="DNA POLYMERASE III SUBUNIT EPSILON"/>
    <property type="match status" value="1"/>
</dbReference>
<evidence type="ECO:0000256" key="3">
    <source>
        <dbReference type="ARBA" id="ARBA00022839"/>
    </source>
</evidence>
<dbReference type="InterPro" id="IPR036397">
    <property type="entry name" value="RNaseH_sf"/>
</dbReference>
<dbReference type="SMART" id="SM00479">
    <property type="entry name" value="EXOIII"/>
    <property type="match status" value="1"/>
</dbReference>
<evidence type="ECO:0000259" key="5">
    <source>
        <dbReference type="SMART" id="SM00479"/>
    </source>
</evidence>
<dbReference type="GO" id="GO:0005829">
    <property type="term" value="C:cytosol"/>
    <property type="evidence" value="ECO:0007669"/>
    <property type="project" value="TreeGrafter"/>
</dbReference>
<keyword evidence="1" id="KW-0540">Nuclease</keyword>
<evidence type="ECO:0000313" key="6">
    <source>
        <dbReference type="EMBL" id="PAT36423.1"/>
    </source>
</evidence>
<evidence type="ECO:0000256" key="4">
    <source>
        <dbReference type="SAM" id="MobiDB-lite"/>
    </source>
</evidence>
<feature type="domain" description="Exonuclease" evidence="5">
    <location>
        <begin position="59"/>
        <end position="270"/>
    </location>
</feature>
<dbReference type="InterPro" id="IPR012337">
    <property type="entry name" value="RNaseH-like_sf"/>
</dbReference>
<evidence type="ECO:0000256" key="1">
    <source>
        <dbReference type="ARBA" id="ARBA00022722"/>
    </source>
</evidence>
<dbReference type="SUPFAM" id="SSF53098">
    <property type="entry name" value="Ribonuclease H-like"/>
    <property type="match status" value="1"/>
</dbReference>
<accession>A0A2A2AF78</accession>